<proteinExistence type="predicted"/>
<reference evidence="1 2" key="1">
    <citation type="submission" date="2014-05" db="EMBL/GenBank/DDBJ databases">
        <title>ATOL: Assembling a taxonomically balanced genome-scale reconstruction of the evolutionary history of the Enterobacteriaceae.</title>
        <authorList>
            <person name="Plunkett G.III."/>
            <person name="Neeno-Eckwall E.C."/>
            <person name="Glasner J.D."/>
            <person name="Perna N.T."/>
        </authorList>
    </citation>
    <scope>NUCLEOTIDE SEQUENCE [LARGE SCALE GENOMIC DNA]</scope>
    <source>
        <strain evidence="1 2">ATCC 33301</strain>
    </source>
</reference>
<dbReference type="EMBL" id="JMPR01000020">
    <property type="protein sequence ID" value="KFD20733.1"/>
    <property type="molecule type" value="Genomic_DNA"/>
</dbReference>
<gene>
    <name evidence="1" type="ORF">GTPT_1266</name>
</gene>
<dbReference type="AlphaFoldDB" id="A0A085JJT7"/>
<name>A0A085JJT7_9GAMM</name>
<protein>
    <submittedName>
        <fullName evidence="1">Uncharacterized protein</fullName>
    </submittedName>
</protein>
<evidence type="ECO:0000313" key="1">
    <source>
        <dbReference type="EMBL" id="KFD20733.1"/>
    </source>
</evidence>
<accession>A0A085JJT7</accession>
<dbReference type="Proteomes" id="UP000028602">
    <property type="component" value="Unassembled WGS sequence"/>
</dbReference>
<evidence type="ECO:0000313" key="2">
    <source>
        <dbReference type="Proteomes" id="UP000028602"/>
    </source>
</evidence>
<comment type="caution">
    <text evidence="1">The sequence shown here is derived from an EMBL/GenBank/DDBJ whole genome shotgun (WGS) entry which is preliminary data.</text>
</comment>
<keyword evidence="2" id="KW-1185">Reference proteome</keyword>
<sequence length="41" mass="4081">MVIFIDAGADVALLAVFPTGIGSAAANQLSVRGHYASDCTG</sequence>
<organism evidence="1 2">
    <name type="scientific">Tatumella ptyseos ATCC 33301</name>
    <dbReference type="NCBI Taxonomy" id="1005995"/>
    <lineage>
        <taxon>Bacteria</taxon>
        <taxon>Pseudomonadati</taxon>
        <taxon>Pseudomonadota</taxon>
        <taxon>Gammaproteobacteria</taxon>
        <taxon>Enterobacterales</taxon>
        <taxon>Erwiniaceae</taxon>
        <taxon>Tatumella</taxon>
    </lineage>
</organism>